<dbReference type="InterPro" id="IPR037193">
    <property type="entry name" value="GDNF_alpha"/>
</dbReference>
<evidence type="ECO:0000256" key="5">
    <source>
        <dbReference type="ARBA" id="ARBA00022729"/>
    </source>
</evidence>
<evidence type="ECO:0000256" key="8">
    <source>
        <dbReference type="ARBA" id="ARBA00023180"/>
    </source>
</evidence>
<dbReference type="Pfam" id="PF02351">
    <property type="entry name" value="GDNF"/>
    <property type="match status" value="2"/>
</dbReference>
<name>A0A8D0WZI0_PIG</name>
<keyword evidence="3" id="KW-1003">Cell membrane</keyword>
<evidence type="ECO:0000256" key="10">
    <source>
        <dbReference type="SAM" id="SignalP"/>
    </source>
</evidence>
<evidence type="ECO:0000256" key="9">
    <source>
        <dbReference type="ARBA" id="ARBA00023288"/>
    </source>
</evidence>
<dbReference type="GO" id="GO:0038023">
    <property type="term" value="F:signaling receptor activity"/>
    <property type="evidence" value="ECO:0007669"/>
    <property type="project" value="InterPro"/>
</dbReference>
<organism evidence="12 13">
    <name type="scientific">Sus scrofa</name>
    <name type="common">Pig</name>
    <dbReference type="NCBI Taxonomy" id="9823"/>
    <lineage>
        <taxon>Eukaryota</taxon>
        <taxon>Metazoa</taxon>
        <taxon>Chordata</taxon>
        <taxon>Craniata</taxon>
        <taxon>Vertebrata</taxon>
        <taxon>Euteleostomi</taxon>
        <taxon>Mammalia</taxon>
        <taxon>Eutheria</taxon>
        <taxon>Laurasiatheria</taxon>
        <taxon>Artiodactyla</taxon>
        <taxon>Suina</taxon>
        <taxon>Suidae</taxon>
        <taxon>Sus</taxon>
    </lineage>
</organism>
<dbReference type="InterPro" id="IPR016017">
    <property type="entry name" value="GDNF/GAS1"/>
</dbReference>
<keyword evidence="4" id="KW-0336">GPI-anchor</keyword>
<proteinExistence type="inferred from homology"/>
<dbReference type="Proteomes" id="UP000694570">
    <property type="component" value="Unplaced"/>
</dbReference>
<evidence type="ECO:0000256" key="6">
    <source>
        <dbReference type="ARBA" id="ARBA00023136"/>
    </source>
</evidence>
<comment type="subcellular location">
    <subcellularLocation>
        <location evidence="1">Cell membrane</location>
        <topology evidence="1">Lipid-anchor</topology>
        <topology evidence="1">GPI-anchor</topology>
    </subcellularLocation>
</comment>
<evidence type="ECO:0000259" key="11">
    <source>
        <dbReference type="SMART" id="SM00907"/>
    </source>
</evidence>
<feature type="domain" description="GDNF/GAS1" evidence="11">
    <location>
        <begin position="28"/>
        <end position="108"/>
    </location>
</feature>
<dbReference type="Gene3D" id="1.10.220.110">
    <property type="entry name" value="GDNF binding domain"/>
    <property type="match status" value="1"/>
</dbReference>
<gene>
    <name evidence="12" type="primary">GFRA2</name>
</gene>
<evidence type="ECO:0000256" key="3">
    <source>
        <dbReference type="ARBA" id="ARBA00022475"/>
    </source>
</evidence>
<evidence type="ECO:0000313" key="13">
    <source>
        <dbReference type="Proteomes" id="UP000694570"/>
    </source>
</evidence>
<evidence type="ECO:0000256" key="2">
    <source>
        <dbReference type="ARBA" id="ARBA00005961"/>
    </source>
</evidence>
<dbReference type="PANTHER" id="PTHR10269:SF4">
    <property type="entry name" value="GDNF FAMILY RECEPTOR ALPHA-2"/>
    <property type="match status" value="1"/>
</dbReference>
<evidence type="ECO:0000256" key="1">
    <source>
        <dbReference type="ARBA" id="ARBA00004609"/>
    </source>
</evidence>
<evidence type="ECO:0000256" key="7">
    <source>
        <dbReference type="ARBA" id="ARBA00023170"/>
    </source>
</evidence>
<evidence type="ECO:0000256" key="4">
    <source>
        <dbReference type="ARBA" id="ARBA00022622"/>
    </source>
</evidence>
<dbReference type="GO" id="GO:0098552">
    <property type="term" value="C:side of membrane"/>
    <property type="evidence" value="ECO:0007669"/>
    <property type="project" value="UniProtKB-KW"/>
</dbReference>
<feature type="chain" id="PRO_5034362732" evidence="10">
    <location>
        <begin position="18"/>
        <end position="301"/>
    </location>
</feature>
<accession>A0A8D0WZI0</accession>
<dbReference type="SMART" id="SM00907">
    <property type="entry name" value="GDNF"/>
    <property type="match status" value="2"/>
</dbReference>
<keyword evidence="5 10" id="KW-0732">Signal</keyword>
<dbReference type="FunFam" id="1.10.220.110:FF:000001">
    <property type="entry name" value="GDNF family receptor alpha"/>
    <property type="match status" value="1"/>
</dbReference>
<dbReference type="AlphaFoldDB" id="A0A8D0WZI0"/>
<evidence type="ECO:0000313" key="12">
    <source>
        <dbReference type="Ensembl" id="ENSSSCP00030028589.1"/>
    </source>
</evidence>
<dbReference type="SUPFAM" id="SSF110035">
    <property type="entry name" value="GDNF receptor-like"/>
    <property type="match status" value="1"/>
</dbReference>
<keyword evidence="7" id="KW-0675">Receptor</keyword>
<feature type="signal peptide" evidence="10">
    <location>
        <begin position="1"/>
        <end position="17"/>
    </location>
</feature>
<comment type="similarity">
    <text evidence="2">Belongs to the GDNFR family.</text>
</comment>
<dbReference type="GO" id="GO:0005886">
    <property type="term" value="C:plasma membrane"/>
    <property type="evidence" value="ECO:0007669"/>
    <property type="project" value="UniProtKB-SubCell"/>
</dbReference>
<dbReference type="InterPro" id="IPR003438">
    <property type="entry name" value="GDNF_rcpt"/>
</dbReference>
<feature type="domain" description="GDNF/GAS1" evidence="11">
    <location>
        <begin position="118"/>
        <end position="214"/>
    </location>
</feature>
<keyword evidence="6" id="KW-0472">Membrane</keyword>
<keyword evidence="8" id="KW-0325">Glycoprotein</keyword>
<dbReference type="Ensembl" id="ENSSSCT00030062513.1">
    <property type="protein sequence ID" value="ENSSSCP00030028589.1"/>
    <property type="gene ID" value="ENSSSCG00030044750.1"/>
</dbReference>
<sequence>MILANAFCLFFFLGTGADPAVSAKSNHCLDAAKACNLNDNCKKLRSSYISICNRQISPTERCNRRKCHKALRQFFDRVPGEYTYRMLFCSCQDQACAERRRQTILPSCSYEDKEKPNCLDLRTLCRIDHLCRSRLADFHANCRASYQTLTSCPTDNYQACLGSYAGMIGFEITPNYVDSSPAGIVVSPWCSCRGSGNLEEECEKFLRDFTENPCLRESSHVLPPGESHPLLLSQGPCGSAQPSPPSLWGSFPGREVAMETVGLVLSTSHTKAVTRPRGFFSPCQVKAALLGWYPDSLSQVP</sequence>
<protein>
    <submittedName>
        <fullName evidence="12">GDNF family receptor alpha 2</fullName>
    </submittedName>
</protein>
<dbReference type="PRINTS" id="PR01316">
    <property type="entry name" value="GDNFRECEPTOR"/>
</dbReference>
<dbReference type="GO" id="GO:0007169">
    <property type="term" value="P:cell surface receptor protein tyrosine kinase signaling pathway"/>
    <property type="evidence" value="ECO:0007669"/>
    <property type="project" value="UniProtKB-ARBA"/>
</dbReference>
<dbReference type="PANTHER" id="PTHR10269">
    <property type="entry name" value="GDNF RECEPTOR ALPHA"/>
    <property type="match status" value="1"/>
</dbReference>
<reference evidence="12" key="1">
    <citation type="submission" date="2025-08" db="UniProtKB">
        <authorList>
            <consortium name="Ensembl"/>
        </authorList>
    </citation>
    <scope>IDENTIFICATION</scope>
</reference>
<keyword evidence="9" id="KW-0449">Lipoprotein</keyword>